<dbReference type="AlphaFoldDB" id="B2VL14"/>
<sequence length="67" mass="7714">MVTDTSDTLITLVDEDGTILIPDAKPQQILFIAMPYGRCRLLPENLPERPPRDNIIYEKTDRVSWEV</sequence>
<dbReference type="EMBL" id="CU468135">
    <property type="protein sequence ID" value="CAO95535.1"/>
    <property type="molecule type" value="Genomic_DNA"/>
</dbReference>
<dbReference type="KEGG" id="eta:ETA_04890"/>
<proteinExistence type="predicted"/>
<reference evidence="1 2" key="1">
    <citation type="journal article" date="2008" name="Environ. Microbiol.">
        <title>The genome of Erwinia tasmaniensis strain Et1/99, a non-pathogenic bacterium in the genus Erwinia.</title>
        <authorList>
            <person name="Kube M."/>
            <person name="Migdoll A.M."/>
            <person name="Mueller I."/>
            <person name="Kuhl H."/>
            <person name="Beck A."/>
            <person name="Reinhardt R."/>
            <person name="Geider K."/>
        </authorList>
    </citation>
    <scope>NUCLEOTIDE SEQUENCE [LARGE SCALE GENOMIC DNA]</scope>
    <source>
        <strain evidence="2">DSM 17950 / CFBP 7177 / CIP 109463 / NCPPB 4357 / Et1/99</strain>
    </source>
</reference>
<organism evidence="1 2">
    <name type="scientific">Erwinia tasmaniensis (strain DSM 17950 / CFBP 7177 / CIP 109463 / NCPPB 4357 / Et1/99)</name>
    <dbReference type="NCBI Taxonomy" id="465817"/>
    <lineage>
        <taxon>Bacteria</taxon>
        <taxon>Pseudomonadati</taxon>
        <taxon>Pseudomonadota</taxon>
        <taxon>Gammaproteobacteria</taxon>
        <taxon>Enterobacterales</taxon>
        <taxon>Erwiniaceae</taxon>
        <taxon>Erwinia</taxon>
    </lineage>
</organism>
<evidence type="ECO:0000313" key="1">
    <source>
        <dbReference type="EMBL" id="CAO95535.1"/>
    </source>
</evidence>
<keyword evidence="2" id="KW-1185">Reference proteome</keyword>
<name>B2VL14_ERWT9</name>
<gene>
    <name evidence="1" type="ordered locus">ETA_04890</name>
</gene>
<accession>B2VL14</accession>
<dbReference type="Proteomes" id="UP000001726">
    <property type="component" value="Chromosome"/>
</dbReference>
<evidence type="ECO:0000313" key="2">
    <source>
        <dbReference type="Proteomes" id="UP000001726"/>
    </source>
</evidence>
<protein>
    <submittedName>
        <fullName evidence="1">Uncharacterized protein</fullName>
    </submittedName>
</protein>
<dbReference type="HOGENOM" id="CLU_2805869_0_0_6"/>